<accession>A0ACC0L0A5</accession>
<proteinExistence type="predicted"/>
<sequence>MDDEEVQDAYEEVEEQRAVAAQWKRKLQKLTNDMADLRSLLDEQTCRNNLLEKRQRKFDSELHGAQEELKRERQAKERLSRERDLASADKYALEQSLSEARLELELKEERLAAAQRELEERGGGGDELAALRRARTDLERRVRDQEEELDDLAGQIQLLESSKLRLEMLLEQQRKEARLEAAARDDEVEETRANAAKKLKILESQLESEHSERSLLLRERHELERRLAALEESARAENQEQTQLVQRLKRDLKRYRALLRDAQTMLEQKEKEGGAKAQIRQLKNQVEDLELAVATATKGRTTAEAEAREAAAALEEAARARNDAAERALAAARDAAARASLDDAEEEAAEGRATAEAREAAAALEEAARACNDAAERALAAARDATAARASLDDAEEEAAEEAARARNDAAERALAAARDAAARASLDDAEEEAAEVLYYTTLRVAPQRRRAKRSRAGGGGACETVALTRDAAAGAS</sequence>
<dbReference type="EMBL" id="CM046109">
    <property type="protein sequence ID" value="KAI8442029.1"/>
    <property type="molecule type" value="Genomic_DNA"/>
</dbReference>
<protein>
    <submittedName>
        <fullName evidence="1">Uncharacterized protein</fullName>
    </submittedName>
</protein>
<dbReference type="Proteomes" id="UP001064048">
    <property type="component" value="Chromosome 9"/>
</dbReference>
<evidence type="ECO:0000313" key="1">
    <source>
        <dbReference type="EMBL" id="KAI8442029.1"/>
    </source>
</evidence>
<organism evidence="1 2">
    <name type="scientific">Choristoneura fumiferana</name>
    <name type="common">Spruce budworm moth</name>
    <name type="synonym">Archips fumiferana</name>
    <dbReference type="NCBI Taxonomy" id="7141"/>
    <lineage>
        <taxon>Eukaryota</taxon>
        <taxon>Metazoa</taxon>
        <taxon>Ecdysozoa</taxon>
        <taxon>Arthropoda</taxon>
        <taxon>Hexapoda</taxon>
        <taxon>Insecta</taxon>
        <taxon>Pterygota</taxon>
        <taxon>Neoptera</taxon>
        <taxon>Endopterygota</taxon>
        <taxon>Lepidoptera</taxon>
        <taxon>Glossata</taxon>
        <taxon>Ditrysia</taxon>
        <taxon>Tortricoidea</taxon>
        <taxon>Tortricidae</taxon>
        <taxon>Tortricinae</taxon>
        <taxon>Choristoneura</taxon>
    </lineage>
</organism>
<comment type="caution">
    <text evidence="1">The sequence shown here is derived from an EMBL/GenBank/DDBJ whole genome shotgun (WGS) entry which is preliminary data.</text>
</comment>
<reference evidence="1 2" key="1">
    <citation type="journal article" date="2022" name="Genome Biol. Evol.">
        <title>The Spruce Budworm Genome: Reconstructing the Evolutionary History of Antifreeze Proteins.</title>
        <authorList>
            <person name="Beliveau C."/>
            <person name="Gagne P."/>
            <person name="Picq S."/>
            <person name="Vernygora O."/>
            <person name="Keeling C.I."/>
            <person name="Pinkney K."/>
            <person name="Doucet D."/>
            <person name="Wen F."/>
            <person name="Johnston J.S."/>
            <person name="Maaroufi H."/>
            <person name="Boyle B."/>
            <person name="Laroche J."/>
            <person name="Dewar K."/>
            <person name="Juretic N."/>
            <person name="Blackburn G."/>
            <person name="Nisole A."/>
            <person name="Brunet B."/>
            <person name="Brandao M."/>
            <person name="Lumley L."/>
            <person name="Duan J."/>
            <person name="Quan G."/>
            <person name="Lucarotti C.J."/>
            <person name="Roe A.D."/>
            <person name="Sperling F.A.H."/>
            <person name="Levesque R.C."/>
            <person name="Cusson M."/>
        </authorList>
    </citation>
    <scope>NUCLEOTIDE SEQUENCE [LARGE SCALE GENOMIC DNA]</scope>
    <source>
        <strain evidence="1">Glfc:IPQL:Cfum</strain>
    </source>
</reference>
<gene>
    <name evidence="1" type="ORF">MSG28_005676</name>
</gene>
<keyword evidence="2" id="KW-1185">Reference proteome</keyword>
<evidence type="ECO:0000313" key="2">
    <source>
        <dbReference type="Proteomes" id="UP001064048"/>
    </source>
</evidence>
<name>A0ACC0L0A5_CHOFU</name>